<organism evidence="6 7">
    <name type="scientific">Mesorhizobium zhangyense</name>
    <dbReference type="NCBI Taxonomy" id="1776730"/>
    <lineage>
        <taxon>Bacteria</taxon>
        <taxon>Pseudomonadati</taxon>
        <taxon>Pseudomonadota</taxon>
        <taxon>Alphaproteobacteria</taxon>
        <taxon>Hyphomicrobiales</taxon>
        <taxon>Phyllobacteriaceae</taxon>
        <taxon>Mesorhizobium</taxon>
    </lineage>
</organism>
<accession>A0A7C9RBY5</accession>
<protein>
    <submittedName>
        <fullName evidence="6">Helix-turn-helix domain-containing protein</fullName>
    </submittedName>
</protein>
<dbReference type="InterPro" id="IPR050204">
    <property type="entry name" value="AraC_XylS_family_regulators"/>
</dbReference>
<dbReference type="Proteomes" id="UP000481252">
    <property type="component" value="Unassembled WGS sequence"/>
</dbReference>
<dbReference type="PRINTS" id="PR00032">
    <property type="entry name" value="HTHARAC"/>
</dbReference>
<keyword evidence="1" id="KW-0805">Transcription regulation</keyword>
<evidence type="ECO:0000256" key="4">
    <source>
        <dbReference type="SAM" id="MobiDB-lite"/>
    </source>
</evidence>
<evidence type="ECO:0000256" key="1">
    <source>
        <dbReference type="ARBA" id="ARBA00023015"/>
    </source>
</evidence>
<evidence type="ECO:0000259" key="5">
    <source>
        <dbReference type="PROSITE" id="PS01124"/>
    </source>
</evidence>
<dbReference type="InterPro" id="IPR018062">
    <property type="entry name" value="HTH_AraC-typ_CS"/>
</dbReference>
<dbReference type="PROSITE" id="PS01124">
    <property type="entry name" value="HTH_ARAC_FAMILY_2"/>
    <property type="match status" value="1"/>
</dbReference>
<sequence>MAPPDGEVTKPNDASGGLSEHPQRERRRWPRDDGQQTASPGPPALEPLVFSTRELAPTQQFAAWQAHVAALVDVKLPDNKSIDDGFPADHTAWNLGRMLIVQQTVPGHSYVRSAAKLRSSSIDHWNVVLPRSGRAWTEVDGRVVEVPPGGVQIRSLGYPFRGRATDSESLCLYLPRDLFTDATAPFDAKNNSVLSDNFANLLISYVNGIEARLRNLADDDLPRVVQATRDIIIAGLSSPAEHDAAFEHLTGVALMERARRYIQSHLDAPDLTPEVMCRALGVSRSRLYQLFEPSGGVAHYIQRRRLLAAHAALSDPVDIRRIIDIAEAVGFNSSANFSRAFSKEFGYSPREARNAEAWLRPAHSNSLAEHEKAGSFEDWLKALGS</sequence>
<evidence type="ECO:0000256" key="3">
    <source>
        <dbReference type="ARBA" id="ARBA00023163"/>
    </source>
</evidence>
<gene>
    <name evidence="6" type="ORF">G6N74_27355</name>
</gene>
<dbReference type="Gene3D" id="1.10.10.60">
    <property type="entry name" value="Homeodomain-like"/>
    <property type="match status" value="1"/>
</dbReference>
<keyword evidence="7" id="KW-1185">Reference proteome</keyword>
<dbReference type="AlphaFoldDB" id="A0A7C9RBY5"/>
<feature type="domain" description="HTH araC/xylS-type" evidence="5">
    <location>
        <begin position="256"/>
        <end position="355"/>
    </location>
</feature>
<dbReference type="InterPro" id="IPR009057">
    <property type="entry name" value="Homeodomain-like_sf"/>
</dbReference>
<dbReference type="PANTHER" id="PTHR46796">
    <property type="entry name" value="HTH-TYPE TRANSCRIPTIONAL ACTIVATOR RHAS-RELATED"/>
    <property type="match status" value="1"/>
</dbReference>
<proteinExistence type="predicted"/>
<dbReference type="SMART" id="SM00342">
    <property type="entry name" value="HTH_ARAC"/>
    <property type="match status" value="1"/>
</dbReference>
<keyword evidence="2" id="KW-0238">DNA-binding</keyword>
<keyword evidence="3" id="KW-0804">Transcription</keyword>
<dbReference type="EMBL" id="JAAKZG010000019">
    <property type="protein sequence ID" value="NGN44779.1"/>
    <property type="molecule type" value="Genomic_DNA"/>
</dbReference>
<dbReference type="PANTHER" id="PTHR46796:SF6">
    <property type="entry name" value="ARAC SUBFAMILY"/>
    <property type="match status" value="1"/>
</dbReference>
<evidence type="ECO:0000256" key="2">
    <source>
        <dbReference type="ARBA" id="ARBA00023125"/>
    </source>
</evidence>
<dbReference type="SUPFAM" id="SSF46689">
    <property type="entry name" value="Homeodomain-like"/>
    <property type="match status" value="1"/>
</dbReference>
<feature type="region of interest" description="Disordered" evidence="4">
    <location>
        <begin position="1"/>
        <end position="46"/>
    </location>
</feature>
<name>A0A7C9RBY5_9HYPH</name>
<evidence type="ECO:0000313" key="6">
    <source>
        <dbReference type="EMBL" id="NGN44779.1"/>
    </source>
</evidence>
<dbReference type="PROSITE" id="PS00041">
    <property type="entry name" value="HTH_ARAC_FAMILY_1"/>
    <property type="match status" value="1"/>
</dbReference>
<dbReference type="InterPro" id="IPR018060">
    <property type="entry name" value="HTH_AraC"/>
</dbReference>
<dbReference type="InterPro" id="IPR020449">
    <property type="entry name" value="Tscrpt_reg_AraC-type_HTH"/>
</dbReference>
<dbReference type="GO" id="GO:0003700">
    <property type="term" value="F:DNA-binding transcription factor activity"/>
    <property type="evidence" value="ECO:0007669"/>
    <property type="project" value="InterPro"/>
</dbReference>
<dbReference type="GO" id="GO:0043565">
    <property type="term" value="F:sequence-specific DNA binding"/>
    <property type="evidence" value="ECO:0007669"/>
    <property type="project" value="InterPro"/>
</dbReference>
<dbReference type="Pfam" id="PF12833">
    <property type="entry name" value="HTH_18"/>
    <property type="match status" value="1"/>
</dbReference>
<comment type="caution">
    <text evidence="6">The sequence shown here is derived from an EMBL/GenBank/DDBJ whole genome shotgun (WGS) entry which is preliminary data.</text>
</comment>
<evidence type="ECO:0000313" key="7">
    <source>
        <dbReference type="Proteomes" id="UP000481252"/>
    </source>
</evidence>
<reference evidence="6 7" key="1">
    <citation type="submission" date="2020-02" db="EMBL/GenBank/DDBJ databases">
        <title>Genome sequence of the type strain CGMCC 1.15528 of Mesorhizobium zhangyense.</title>
        <authorList>
            <person name="Gao J."/>
            <person name="Sun J."/>
        </authorList>
    </citation>
    <scope>NUCLEOTIDE SEQUENCE [LARGE SCALE GENOMIC DNA]</scope>
    <source>
        <strain evidence="6 7">CGMCC 1.15528</strain>
    </source>
</reference>